<dbReference type="PROSITE" id="PS50966">
    <property type="entry name" value="ZF_SWIM"/>
    <property type="match status" value="2"/>
</dbReference>
<gene>
    <name evidence="9" type="primary">LOC18595324</name>
</gene>
<dbReference type="Pfam" id="PF04434">
    <property type="entry name" value="SWIM"/>
    <property type="match status" value="2"/>
</dbReference>
<dbReference type="SMART" id="SM00575">
    <property type="entry name" value="ZnF_PMZ"/>
    <property type="match status" value="2"/>
</dbReference>
<dbReference type="PANTHER" id="PTHR31669">
    <property type="entry name" value="PROTEIN FAR1-RELATED SEQUENCE 10-RELATED"/>
    <property type="match status" value="1"/>
</dbReference>
<dbReference type="RefSeq" id="XP_007023280.2">
    <property type="nucleotide sequence ID" value="XM_007023218.2"/>
</dbReference>
<proteinExistence type="inferred from homology"/>
<dbReference type="GeneID" id="18595324"/>
<evidence type="ECO:0000256" key="3">
    <source>
        <dbReference type="ARBA" id="ARBA00022771"/>
    </source>
</evidence>
<dbReference type="InterPro" id="IPR007527">
    <property type="entry name" value="Znf_SWIM"/>
</dbReference>
<dbReference type="GO" id="GO:0008270">
    <property type="term" value="F:zinc ion binding"/>
    <property type="evidence" value="ECO:0007669"/>
    <property type="project" value="UniProtKB-KW"/>
</dbReference>
<organism evidence="8 9">
    <name type="scientific">Theobroma cacao</name>
    <name type="common">Cacao</name>
    <name type="synonym">Cocoa</name>
    <dbReference type="NCBI Taxonomy" id="3641"/>
    <lineage>
        <taxon>Eukaryota</taxon>
        <taxon>Viridiplantae</taxon>
        <taxon>Streptophyta</taxon>
        <taxon>Embryophyta</taxon>
        <taxon>Tracheophyta</taxon>
        <taxon>Spermatophyta</taxon>
        <taxon>Magnoliopsida</taxon>
        <taxon>eudicotyledons</taxon>
        <taxon>Gunneridae</taxon>
        <taxon>Pentapetalae</taxon>
        <taxon>rosids</taxon>
        <taxon>malvids</taxon>
        <taxon>Malvales</taxon>
        <taxon>Malvaceae</taxon>
        <taxon>Byttnerioideae</taxon>
        <taxon>Theobroma</taxon>
    </lineage>
</organism>
<evidence type="ECO:0000256" key="5">
    <source>
        <dbReference type="PROSITE-ProRule" id="PRU00325"/>
    </source>
</evidence>
<dbReference type="PANTHER" id="PTHR31669:SF10">
    <property type="entry name" value="PROTEIN FAR1-RELATED SEQUENCE 6"/>
    <property type="match status" value="1"/>
</dbReference>
<dbReference type="InterPro" id="IPR018289">
    <property type="entry name" value="MULE_transposase_dom"/>
</dbReference>
<evidence type="ECO:0000313" key="8">
    <source>
        <dbReference type="Proteomes" id="UP000694886"/>
    </source>
</evidence>
<evidence type="ECO:0000313" key="9">
    <source>
        <dbReference type="RefSeq" id="XP_007023280.2"/>
    </source>
</evidence>
<dbReference type="Gramene" id="Tc06v2_t002490.1">
    <property type="protein sequence ID" value="Tc06v2_p002490.1"/>
    <property type="gene ID" value="Tc06v2_g002490"/>
</dbReference>
<dbReference type="GO" id="GO:0006355">
    <property type="term" value="P:regulation of DNA-templated transcription"/>
    <property type="evidence" value="ECO:0007669"/>
    <property type="project" value="InterPro"/>
</dbReference>
<evidence type="ECO:0000256" key="6">
    <source>
        <dbReference type="SAM" id="MobiDB-lite"/>
    </source>
</evidence>
<dbReference type="InterPro" id="IPR004330">
    <property type="entry name" value="FAR1_DNA_bnd_dom"/>
</dbReference>
<accession>A0AB32UZE5</accession>
<feature type="domain" description="SWIM-type" evidence="7">
    <location>
        <begin position="552"/>
        <end position="588"/>
    </location>
</feature>
<protein>
    <submittedName>
        <fullName evidence="9">Protein FAR1-RELATED SEQUENCE 6</fullName>
    </submittedName>
</protein>
<dbReference type="Pfam" id="PF10551">
    <property type="entry name" value="MULE"/>
    <property type="match status" value="2"/>
</dbReference>
<evidence type="ECO:0000259" key="7">
    <source>
        <dbReference type="PROSITE" id="PS50966"/>
    </source>
</evidence>
<dbReference type="KEGG" id="tcc:18595324"/>
<name>A0AB32UZE5_THECC</name>
<evidence type="ECO:0000256" key="1">
    <source>
        <dbReference type="ARBA" id="ARBA00005889"/>
    </source>
</evidence>
<dbReference type="InterPro" id="IPR031052">
    <property type="entry name" value="FHY3/FAR1"/>
</dbReference>
<keyword evidence="3 5" id="KW-0863">Zinc-finger</keyword>
<keyword evidence="4" id="KW-0862">Zinc</keyword>
<dbReference type="Pfam" id="PF03101">
    <property type="entry name" value="FAR1"/>
    <property type="match status" value="2"/>
</dbReference>
<feature type="region of interest" description="Disordered" evidence="6">
    <location>
        <begin position="1"/>
        <end position="42"/>
    </location>
</feature>
<dbReference type="InterPro" id="IPR006564">
    <property type="entry name" value="Znf_PMZ"/>
</dbReference>
<feature type="domain" description="SWIM-type" evidence="7">
    <location>
        <begin position="1222"/>
        <end position="1258"/>
    </location>
</feature>
<reference evidence="8" key="1">
    <citation type="journal article" date="1997" name="Nucleic Acids Res.">
        <title>tRNAscan-SE: a program for improved detection of transfer RNA genes in genomic sequence.</title>
        <authorList>
            <person name="Lowe T.M."/>
            <person name="Eddy S.R."/>
        </authorList>
    </citation>
    <scope>NUCLEOTIDE SEQUENCE [LARGE SCALE GENOMIC DNA]</scope>
    <source>
        <strain evidence="8">r\B97-61/B2</strain>
    </source>
</reference>
<dbReference type="Proteomes" id="UP000694886">
    <property type="component" value="Chromosome 6"/>
</dbReference>
<evidence type="ECO:0000256" key="2">
    <source>
        <dbReference type="ARBA" id="ARBA00022723"/>
    </source>
</evidence>
<keyword evidence="2" id="KW-0479">Metal-binding</keyword>
<reference evidence="9" key="2">
    <citation type="submission" date="2025-08" db="UniProtKB">
        <authorList>
            <consortium name="RefSeq"/>
        </authorList>
    </citation>
    <scope>IDENTIFICATION</scope>
</reference>
<evidence type="ECO:0000256" key="4">
    <source>
        <dbReference type="ARBA" id="ARBA00022833"/>
    </source>
</evidence>
<sequence length="1339" mass="154941">MEEEEASPSNDQLPEGKCNGEALKERDSGPTELDGQNGLPEGKKEFVAPAVGMEFESYDDAYNYYNCYAKEVGFRVRVKNSWFKRNSREKYGAVLCCSSQGFKRIKDVNRLRKETRTGCPAMIRMRVMDSKRWRVLEVTLEHNHLLGAKIYKSIKKMGSGTKRKLQSSSDAEVRTIKLYRALVIDAGVNGNPNSNAREVRNFSEHPNQLNLRKGDSQAIYNYLCRMQLTNPNFFYLMDLNDEGHLRNVFWVDSHCRASCGYFGDVIYIDNTCLSNRYETPLVALVGINHHGQTVLLGCGLLAGETSESYTWLFKAWLTCMSGQCPQTIITDRCKALQNAIAEVFPKSNHRFSLLHIMKKVPEKLGGLRNYDAIRKTFVKAVYETLKVIEFEAAWGFMVQHFGITDHEWLRSLYEDRARWAPVYLKDIFFAGMSSSRPGENVSPFFEKYVHKQTPVKEFLDKYELALQKKHKEETLADIESRNSSPTLRTRCSFELQLSKLYTREIFKRFQFEVEEMYSCFSTTQLHVDGPIIIFLVKERVLGEGNRREIRDYEVLYNRTASEVRCICSCFNFCGYLCRHALCVLNFNGVEEIPSKYILSRWKKDYKRLYVPDQGFNNVDVVDRIQWFNQLYRSALQVVEEGAISLDHYKVALQAFEESLNRVHEVEEKQDSPMDRVSLNTDPVVDDDADEFEIEGDCGITECIGQSGVIQGENPLPPAVGMEFESYEDVYYFYNCYAKEQGFGVRVSNTWYRKSKERYRGKLSCSSAGFKKKSEANRPRPETRTGCPAMIKFRLMENRRWRIIEVELDHNHLISPASGKFYKSHKHIGLGTKRALQLDGADEVKKIKLFRTVVIDVEGNESAELSDGEFRTTSSKSNQLRLKEGDAQAVHNYFSGLQMTDPNFIYVVDLNEKGCLRNLFWIDARSRAAYGYFGDVVVIDTTCLTYKYEVPLVSFVGVNHHGQSVLLGCGLLAGETIESYTWLFRAWLTCMLGRPPQAIITDQCRTLQAAVADVFPRASHCLSLSCIMQKVPEKLGELYEFEAIRMALNNAVYYSLRPEEFEATWEDMVNRHGIRDHIWLQTLYEDRRRWVPVYLKETSLAGMFPTRPNEVMESFFDGYLDKRTSLKEFLDKYEQALQENHQLETLADMDSRNSGFTMKSRCYFELQLAKLYTNNILREFEREVEGMYSCFGTRQINVEGQIMTYMVREQIDVEANRRETRDFEVLYNATEMEVLCVCGLFNLRGYLCRHALSVLHQNGMEEIPPQYILSRWRKDIKRSYVLNHSCGGIDVNNPVHRYDHLYKCIMQVVEEGRKSQDRYKDTVQALDEILSKLHLVQGHL</sequence>
<comment type="similarity">
    <text evidence="1">Belongs to the FHY3/FAR1 family.</text>
</comment>